<protein>
    <submittedName>
        <fullName evidence="2">Uncharacterized protein</fullName>
    </submittedName>
</protein>
<proteinExistence type="predicted"/>
<name>A0AAE3E0B5_9FIRM</name>
<dbReference type="EMBL" id="JAJEQM010000020">
    <property type="protein sequence ID" value="MCC2211565.1"/>
    <property type="molecule type" value="Genomic_DNA"/>
</dbReference>
<dbReference type="AlphaFoldDB" id="A0AAE3E0B5"/>
<reference evidence="2 3" key="1">
    <citation type="submission" date="2021-10" db="EMBL/GenBank/DDBJ databases">
        <title>Anaerobic single-cell dispensing facilitates the cultivation of human gut bacteria.</title>
        <authorList>
            <person name="Afrizal A."/>
        </authorList>
    </citation>
    <scope>NUCLEOTIDE SEQUENCE [LARGE SCALE GENOMIC DNA]</scope>
    <source>
        <strain evidence="2 3">CLA-AA-H232</strain>
    </source>
</reference>
<evidence type="ECO:0000313" key="2">
    <source>
        <dbReference type="EMBL" id="MCC2211565.1"/>
    </source>
</evidence>
<evidence type="ECO:0000313" key="3">
    <source>
        <dbReference type="Proteomes" id="UP001198242"/>
    </source>
</evidence>
<evidence type="ECO:0000256" key="1">
    <source>
        <dbReference type="SAM" id="Phobius"/>
    </source>
</evidence>
<feature type="transmembrane region" description="Helical" evidence="1">
    <location>
        <begin position="6"/>
        <end position="25"/>
    </location>
</feature>
<comment type="caution">
    <text evidence="2">The sequence shown here is derived from an EMBL/GenBank/DDBJ whole genome shotgun (WGS) entry which is preliminary data.</text>
</comment>
<accession>A0AAE3E0B5</accession>
<sequence length="61" mass="6775">MIIKITAFIIGLIAIVLTFKAELILEKVFKKEPTQGLVLRVKYIALALAVIAFMAVFILGR</sequence>
<dbReference type="Proteomes" id="UP001198242">
    <property type="component" value="Unassembled WGS sequence"/>
</dbReference>
<keyword evidence="3" id="KW-1185">Reference proteome</keyword>
<dbReference type="RefSeq" id="WP_117968601.1">
    <property type="nucleotide sequence ID" value="NZ_JAJEQM010000020.1"/>
</dbReference>
<feature type="transmembrane region" description="Helical" evidence="1">
    <location>
        <begin position="37"/>
        <end position="59"/>
    </location>
</feature>
<keyword evidence="1" id="KW-1133">Transmembrane helix</keyword>
<keyword evidence="1" id="KW-0812">Transmembrane</keyword>
<organism evidence="2 3">
    <name type="scientific">Hominilimicola fabiformis</name>
    <dbReference type="NCBI Taxonomy" id="2885356"/>
    <lineage>
        <taxon>Bacteria</taxon>
        <taxon>Bacillati</taxon>
        <taxon>Bacillota</taxon>
        <taxon>Clostridia</taxon>
        <taxon>Eubacteriales</taxon>
        <taxon>Oscillospiraceae</taxon>
        <taxon>Hominilimicola</taxon>
    </lineage>
</organism>
<keyword evidence="1" id="KW-0472">Membrane</keyword>
<gene>
    <name evidence="2" type="ORF">LKE05_12325</name>
</gene>